<dbReference type="GeneID" id="77676074"/>
<sequence>MKTGFTALLLSTCLYMVCGRPDFETLQHIQKSVRVGPSAAQLEIELTGPLNLLRGYIYHMEGYMHNKRFYSPSIAASYSLESFPSEDKFWPDFKLTQTPQSDTVWGQLNSTNPSETYEREYHEKLIQLFSWENGELSIENERNGSFIQFLRSEPARQHAMQILAALFLLTERIEVPIECTKDGKNLCIRMKTEKTAYFDITVEVPEEVQGNTAAQTTNKSEIEDIIGFFVYYAKKHHVLQNSAPVSQERFEEGEFLDTLSFLIQVYVFEFIDSASDAKQFIEAVYSLLSDATENGKDSKTSTEKAHADFILKKCFSPVGTANSEMVPYFHAIEQMQRTISICKAFPFVYIGQLPAPMLVPQYDRKLDQFSQTKEYFRNSTEICIYGLFCCFSYNPKEHKYTVGHIKNASVELRKFFEMFSAPLEEMDLEAHKAWSAVVSDISEAEIEYKKEGNEIQCGLLNLLKVILSITGLYESKKEELSWYYEVLAQNDNPEEELYTEIEKCTQSVFELLLKNKKMTVSCKNLKSSRRLDGTTDVYGTVCIVYNDAKMSNGISICLTPRGAELQLLPVQNQAVCSPSASLLELKRMYECEGSFMGLLTAQHIDARTKAIYFSSSKVAIPKDAIRELSLNDFQPMNRVLIKGKIHEMKYKKNLIMHFVAYTAGREINAAHPVSRFISNILGRCELDNHIVQLTLLPSLLYNGSYKSCYPNIKISEKLYKQIGACTVETLRIFGHVLDRNDASIVLSCLTTFIMLEKSHGSPHNPLTTAYMQRRIFDCLFKENSTEQIDQVISLTEKYWYQMEGTPGMLRLMGFIHACTKKPLCQMLIKSLYAKIHTNDLTYSNIQYITNLNQLKQTVSILIALRIEDKLLHGIEKLEQIQQFFTKAQCLYASE</sequence>
<dbReference type="HOGENOM" id="CLU_009683_3_0_1"/>
<proteinExistence type="predicted"/>
<organism evidence="2 3">
    <name type="scientific">Nematocida ausubeli (strain ATCC PRA-371 / ERTm2)</name>
    <name type="common">Nematode killer fungus</name>
    <dbReference type="NCBI Taxonomy" id="1913371"/>
    <lineage>
        <taxon>Eukaryota</taxon>
        <taxon>Fungi</taxon>
        <taxon>Fungi incertae sedis</taxon>
        <taxon>Microsporidia</taxon>
        <taxon>Nematocida</taxon>
    </lineage>
</organism>
<dbReference type="EMBL" id="AKIJ01000003">
    <property type="protein sequence ID" value="KFG25989.1"/>
    <property type="molecule type" value="Genomic_DNA"/>
</dbReference>
<dbReference type="AlphaFoldDB" id="A0A086J1H1"/>
<dbReference type="RefSeq" id="XP_052904544.1">
    <property type="nucleotide sequence ID" value="XM_053048739.1"/>
</dbReference>
<dbReference type="Proteomes" id="UP000054524">
    <property type="component" value="Unassembled WGS sequence"/>
</dbReference>
<keyword evidence="3" id="KW-1185">Reference proteome</keyword>
<evidence type="ECO:0000313" key="3">
    <source>
        <dbReference type="Proteomes" id="UP000054524"/>
    </source>
</evidence>
<keyword evidence="1" id="KW-0732">Signal</keyword>
<reference evidence="2 3" key="1">
    <citation type="journal article" date="2014" name="Genome Announc.">
        <title>Genome Sequence of the Microsporidian Species Nematocida sp1 Strain ERTm6 (ATCC PRA-372).</title>
        <authorList>
            <person name="Bakowski M.A."/>
            <person name="Priest M."/>
            <person name="Young S."/>
            <person name="Cuomo C.A."/>
            <person name="Troemel E.R."/>
        </authorList>
    </citation>
    <scope>NUCLEOTIDE SEQUENCE [LARGE SCALE GENOMIC DNA]</scope>
    <source>
        <strain evidence="2 3">ERTm6</strain>
    </source>
</reference>
<comment type="caution">
    <text evidence="2">The sequence shown here is derived from an EMBL/GenBank/DDBJ whole genome shotgun (WGS) entry which is preliminary data.</text>
</comment>
<evidence type="ECO:0008006" key="4">
    <source>
        <dbReference type="Google" id="ProtNLM"/>
    </source>
</evidence>
<accession>A0A086J1H1</accession>
<evidence type="ECO:0000313" key="2">
    <source>
        <dbReference type="EMBL" id="KFG25989.1"/>
    </source>
</evidence>
<name>A0A086J1H1_NEMA1</name>
<protein>
    <recommendedName>
        <fullName evidence="4">Vitellogenin domain-containing protein</fullName>
    </recommendedName>
</protein>
<feature type="chain" id="PRO_5001807796" description="Vitellogenin domain-containing protein" evidence="1">
    <location>
        <begin position="20"/>
        <end position="894"/>
    </location>
</feature>
<feature type="signal peptide" evidence="1">
    <location>
        <begin position="1"/>
        <end position="19"/>
    </location>
</feature>
<gene>
    <name evidence="2" type="ORF">NESG_01101</name>
</gene>
<evidence type="ECO:0000256" key="1">
    <source>
        <dbReference type="SAM" id="SignalP"/>
    </source>
</evidence>
<dbReference type="OrthoDB" id="2187173at2759"/>